<dbReference type="Proteomes" id="UP000829398">
    <property type="component" value="Chromosome 8"/>
</dbReference>
<comment type="caution">
    <text evidence="1">The sequence shown here is derived from an EMBL/GenBank/DDBJ whole genome shotgun (WGS) entry which is preliminary data.</text>
</comment>
<proteinExistence type="predicted"/>
<organism evidence="1 2">
    <name type="scientific">Citrus sinensis</name>
    <name type="common">Sweet orange</name>
    <name type="synonym">Citrus aurantium var. sinensis</name>
    <dbReference type="NCBI Taxonomy" id="2711"/>
    <lineage>
        <taxon>Eukaryota</taxon>
        <taxon>Viridiplantae</taxon>
        <taxon>Streptophyta</taxon>
        <taxon>Embryophyta</taxon>
        <taxon>Tracheophyta</taxon>
        <taxon>Spermatophyta</taxon>
        <taxon>Magnoliopsida</taxon>
        <taxon>eudicotyledons</taxon>
        <taxon>Gunneridae</taxon>
        <taxon>Pentapetalae</taxon>
        <taxon>rosids</taxon>
        <taxon>malvids</taxon>
        <taxon>Sapindales</taxon>
        <taxon>Rutaceae</taxon>
        <taxon>Aurantioideae</taxon>
        <taxon>Citrus</taxon>
    </lineage>
</organism>
<keyword evidence="1" id="KW-0808">Transferase</keyword>
<gene>
    <name evidence="1" type="ORF">KPL71_024754</name>
</gene>
<keyword evidence="1" id="KW-0418">Kinase</keyword>
<evidence type="ECO:0000313" key="2">
    <source>
        <dbReference type="Proteomes" id="UP000829398"/>
    </source>
</evidence>
<reference evidence="2" key="1">
    <citation type="journal article" date="2023" name="Hortic. Res.">
        <title>A chromosome-level phased genome enabling allele-level studies in sweet orange: a case study on citrus Huanglongbing tolerance.</title>
        <authorList>
            <person name="Wu B."/>
            <person name="Yu Q."/>
            <person name="Deng Z."/>
            <person name="Duan Y."/>
            <person name="Luo F."/>
            <person name="Gmitter F. Jr."/>
        </authorList>
    </citation>
    <scope>NUCLEOTIDE SEQUENCE [LARGE SCALE GENOMIC DNA]</scope>
    <source>
        <strain evidence="2">cv. Valencia</strain>
    </source>
</reference>
<dbReference type="EMBL" id="CM039177">
    <property type="protein sequence ID" value="KAH9700656.1"/>
    <property type="molecule type" value="Genomic_DNA"/>
</dbReference>
<sequence length="555" mass="61513">MVINCGGTPWLDARLTMYLFWWQQLPLLLLIQLLQSTSTDHKVYAEALLACKSALGAPRQSSGRIGRIPEICALSFNPNFFHSNSEFPFQEKNCKSRNRRIASSIGGDNGIPTLTPLQQDDVKRPRKQKLAAVVGGVVAALLVIGFVVFVYICLMCVKRRIRRSEGESSVPSPSAELERGDISPYPGAVSPIDTQNLKQLTILELKHATNNFSEINIIGEGSFGLAYKGLLQDGSLVVIKRHLQTQIQNFLHEVTLALGRYHDHTSRTCVVHIIQISVNMQNISVLKILSISELISMLSCLDALQVKHIARVHHRHLVKLVGFCEENHQQLLIYDYIPNGNVQNHLYDSEGLPIGKLTMRQRLSIALGAAKGLEHLHSLVPPLFHMHFRTSNVLLEENYTAKVSDYGLLKLVTGSHHAGSTSAVDCFLDPELNLSKNYSAGSDVYSFGVFLLELIGGREAHGRNHSNSDQNLILQAKRSCDLGKYVDKTLGEQTVGAATEMMELALQCVDVSSRRPSMRQIAGALEGIQEREIGRLHSEFGEEIDAVKLGSELFK</sequence>
<protein>
    <submittedName>
        <fullName evidence="1">Protein kinase domain-containing protein</fullName>
    </submittedName>
</protein>
<evidence type="ECO:0000313" key="1">
    <source>
        <dbReference type="EMBL" id="KAH9700656.1"/>
    </source>
</evidence>
<accession>A0ACB8IWC7</accession>
<keyword evidence="2" id="KW-1185">Reference proteome</keyword>
<name>A0ACB8IWC7_CITSI</name>